<evidence type="ECO:0000256" key="1">
    <source>
        <dbReference type="SAM" id="SignalP"/>
    </source>
</evidence>
<gene>
    <name evidence="2" type="ORF">AYI70_g1570</name>
</gene>
<reference evidence="2 3" key="1">
    <citation type="submission" date="2017-01" db="EMBL/GenBank/DDBJ databases">
        <authorList>
            <person name="Mah S.A."/>
            <person name="Swanson W.J."/>
            <person name="Moy G.W."/>
            <person name="Vacquier V.D."/>
        </authorList>
    </citation>
    <scope>NUCLEOTIDE SEQUENCE [LARGE SCALE GENOMIC DNA]</scope>
    <source>
        <strain evidence="2 3">GSMNP</strain>
    </source>
</reference>
<evidence type="ECO:0000313" key="2">
    <source>
        <dbReference type="EMBL" id="OMJ24456.1"/>
    </source>
</evidence>
<feature type="chain" id="PRO_5012164270" evidence="1">
    <location>
        <begin position="19"/>
        <end position="89"/>
    </location>
</feature>
<organism evidence="2 3">
    <name type="scientific">Smittium culicis</name>
    <dbReference type="NCBI Taxonomy" id="133412"/>
    <lineage>
        <taxon>Eukaryota</taxon>
        <taxon>Fungi</taxon>
        <taxon>Fungi incertae sedis</taxon>
        <taxon>Zoopagomycota</taxon>
        <taxon>Kickxellomycotina</taxon>
        <taxon>Harpellomycetes</taxon>
        <taxon>Harpellales</taxon>
        <taxon>Legeriomycetaceae</taxon>
        <taxon>Smittium</taxon>
    </lineage>
</organism>
<dbReference type="EMBL" id="LSSN01000338">
    <property type="protein sequence ID" value="OMJ24456.1"/>
    <property type="molecule type" value="Genomic_DNA"/>
</dbReference>
<accession>A0A1R1YCQ6</accession>
<proteinExistence type="predicted"/>
<keyword evidence="1" id="KW-0732">Signal</keyword>
<dbReference type="Proteomes" id="UP000187283">
    <property type="component" value="Unassembled WGS sequence"/>
</dbReference>
<name>A0A1R1YCQ6_9FUNG</name>
<sequence length="89" mass="9983">MYFSLLPGLFILPRLLNAEKHPSLDSKIVNCCRIEGSIRILSIELDITSSTEFHAEQTYHNSDNTTIEISDHFSQHIHSIDLSSASIIG</sequence>
<feature type="signal peptide" evidence="1">
    <location>
        <begin position="1"/>
        <end position="18"/>
    </location>
</feature>
<evidence type="ECO:0000313" key="3">
    <source>
        <dbReference type="Proteomes" id="UP000187283"/>
    </source>
</evidence>
<comment type="caution">
    <text evidence="2">The sequence shown here is derived from an EMBL/GenBank/DDBJ whole genome shotgun (WGS) entry which is preliminary data.</text>
</comment>
<keyword evidence="3" id="KW-1185">Reference proteome</keyword>
<dbReference type="AlphaFoldDB" id="A0A1R1YCQ6"/>
<protein>
    <submittedName>
        <fullName evidence="2">Uncharacterized protein</fullName>
    </submittedName>
</protein>